<dbReference type="InterPro" id="IPR028098">
    <property type="entry name" value="Glyco_trans_4-like_N"/>
</dbReference>
<dbReference type="Pfam" id="PF00534">
    <property type="entry name" value="Glycos_transf_1"/>
    <property type="match status" value="1"/>
</dbReference>
<dbReference type="Pfam" id="PF13439">
    <property type="entry name" value="Glyco_transf_4"/>
    <property type="match status" value="1"/>
</dbReference>
<sequence>MKVLMINTEMARGGAAKMATTLARAINVPDNGFEATLAHCENNEYDLPFIGLKRPMAYYLNILQTRLYGNLHINDFGVATELLKLAEKVDIVHLHNLHGYYLNIENLLKGLTNKPVVWTWHDMWGATGRCGFSMDCIEWKNGCSKCEYMNYYPKVWFDNAKAEYRKKTELYSNFKNLHIVSPSEWLRQIAIARGFSSDNAHTISNPVDLSKFQPVNQNEARSKLNLSDARIALFVAHDCNDERKRYHDFEQVIKITKMKGVVVGVPPEKLDPDMIYLGKLTNPEHLKWAYSAADIFIITSKSDNYPNTVVESMACGTPVFGYAVGGIPSQMPDNWDGLVEFGDYSALSVKIDDFITNYKNIGELRERISDYAKTSWDSLFIASRYQQLYTNMLK</sequence>
<reference evidence="3" key="1">
    <citation type="submission" date="2018-06" db="EMBL/GenBank/DDBJ databases">
        <authorList>
            <person name="Zhirakovskaya E."/>
        </authorList>
    </citation>
    <scope>NUCLEOTIDE SEQUENCE</scope>
</reference>
<proteinExistence type="predicted"/>
<feature type="domain" description="Glycosyl transferase family 1" evidence="1">
    <location>
        <begin position="274"/>
        <end position="373"/>
    </location>
</feature>
<accession>A0A3B0XHU7</accession>
<evidence type="ECO:0008006" key="4">
    <source>
        <dbReference type="Google" id="ProtNLM"/>
    </source>
</evidence>
<evidence type="ECO:0000259" key="2">
    <source>
        <dbReference type="Pfam" id="PF13439"/>
    </source>
</evidence>
<evidence type="ECO:0000313" key="3">
    <source>
        <dbReference type="EMBL" id="VAW62697.1"/>
    </source>
</evidence>
<dbReference type="PANTHER" id="PTHR12526:SF637">
    <property type="entry name" value="GLYCOSYLTRANSFERASE EPSF-RELATED"/>
    <property type="match status" value="1"/>
</dbReference>
<protein>
    <recommendedName>
        <fullName evidence="4">Glycosyltransferase</fullName>
    </recommendedName>
</protein>
<dbReference type="PANTHER" id="PTHR12526">
    <property type="entry name" value="GLYCOSYLTRANSFERASE"/>
    <property type="match status" value="1"/>
</dbReference>
<dbReference type="EMBL" id="UOFG01000179">
    <property type="protein sequence ID" value="VAW62697.1"/>
    <property type="molecule type" value="Genomic_DNA"/>
</dbReference>
<name>A0A3B0XHU7_9ZZZZ</name>
<gene>
    <name evidence="3" type="ORF">MNBD_GAMMA11-229</name>
</gene>
<feature type="domain" description="Glycosyltransferase subfamily 4-like N-terminal" evidence="2">
    <location>
        <begin position="13"/>
        <end position="210"/>
    </location>
</feature>
<dbReference type="InterPro" id="IPR001296">
    <property type="entry name" value="Glyco_trans_1"/>
</dbReference>
<organism evidence="3">
    <name type="scientific">hydrothermal vent metagenome</name>
    <dbReference type="NCBI Taxonomy" id="652676"/>
    <lineage>
        <taxon>unclassified sequences</taxon>
        <taxon>metagenomes</taxon>
        <taxon>ecological metagenomes</taxon>
    </lineage>
</organism>
<dbReference type="AlphaFoldDB" id="A0A3B0XHU7"/>
<evidence type="ECO:0000259" key="1">
    <source>
        <dbReference type="Pfam" id="PF00534"/>
    </source>
</evidence>
<dbReference type="GO" id="GO:0016757">
    <property type="term" value="F:glycosyltransferase activity"/>
    <property type="evidence" value="ECO:0007669"/>
    <property type="project" value="InterPro"/>
</dbReference>
<dbReference type="Gene3D" id="3.40.50.2000">
    <property type="entry name" value="Glycogen Phosphorylase B"/>
    <property type="match status" value="2"/>
</dbReference>
<dbReference type="SUPFAM" id="SSF53756">
    <property type="entry name" value="UDP-Glycosyltransferase/glycogen phosphorylase"/>
    <property type="match status" value="1"/>
</dbReference>